<evidence type="ECO:0000313" key="1">
    <source>
        <dbReference type="EMBL" id="NKY51583.1"/>
    </source>
</evidence>
<dbReference type="GO" id="GO:0000428">
    <property type="term" value="C:DNA-directed RNA polymerase complex"/>
    <property type="evidence" value="ECO:0007669"/>
    <property type="project" value="UniProtKB-KW"/>
</dbReference>
<name>A0A846XWT3_9NOCA</name>
<keyword evidence="1" id="KW-0240">DNA-directed RNA polymerase</keyword>
<sequence length="180" mass="19532">MGERNPPLNSEYGCRATSLDKLPISSTRIEVSMSHPVDSAVNTVFGYYRDRCGLPVSIDPCSGRLVVRAGAIAAITTPEALGQRVSSSLRAVGVEPGPVIVHTRSRRWTFLLEPDIAFDDYELYAEMYCRSVTLAPMGASVALPVPGDPGDSYRSWKQVPAGAFRPSAALVIQHVRNERA</sequence>
<reference evidence="1 2" key="1">
    <citation type="submission" date="2020-04" db="EMBL/GenBank/DDBJ databases">
        <title>MicrobeNet Type strains.</title>
        <authorList>
            <person name="Nicholson A.C."/>
        </authorList>
    </citation>
    <scope>NUCLEOTIDE SEQUENCE [LARGE SCALE GENOMIC DNA]</scope>
    <source>
        <strain evidence="1 2">JCM 12354</strain>
    </source>
</reference>
<evidence type="ECO:0000313" key="2">
    <source>
        <dbReference type="Proteomes" id="UP000565711"/>
    </source>
</evidence>
<gene>
    <name evidence="1" type="ORF">HGA08_15265</name>
</gene>
<protein>
    <submittedName>
        <fullName evidence="1">DNA-directed RNA polymerase subunit beta</fullName>
    </submittedName>
</protein>
<comment type="caution">
    <text evidence="1">The sequence shown here is derived from an EMBL/GenBank/DDBJ whole genome shotgun (WGS) entry which is preliminary data.</text>
</comment>
<keyword evidence="2" id="KW-1185">Reference proteome</keyword>
<dbReference type="AlphaFoldDB" id="A0A846XWT3"/>
<proteinExistence type="predicted"/>
<dbReference type="Proteomes" id="UP000565711">
    <property type="component" value="Unassembled WGS sequence"/>
</dbReference>
<organism evidence="1 2">
    <name type="scientific">Nocardia vermiculata</name>
    <dbReference type="NCBI Taxonomy" id="257274"/>
    <lineage>
        <taxon>Bacteria</taxon>
        <taxon>Bacillati</taxon>
        <taxon>Actinomycetota</taxon>
        <taxon>Actinomycetes</taxon>
        <taxon>Mycobacteriales</taxon>
        <taxon>Nocardiaceae</taxon>
        <taxon>Nocardia</taxon>
    </lineage>
</organism>
<accession>A0A846XWT3</accession>
<dbReference type="EMBL" id="JAAXOP010000007">
    <property type="protein sequence ID" value="NKY51583.1"/>
    <property type="molecule type" value="Genomic_DNA"/>
</dbReference>
<dbReference type="RefSeq" id="WP_157102943.1">
    <property type="nucleotide sequence ID" value="NZ_JAAXOP010000007.1"/>
</dbReference>
<keyword evidence="1" id="KW-0804">Transcription</keyword>